<evidence type="ECO:0000313" key="1">
    <source>
        <dbReference type="EMBL" id="KAK3182813.1"/>
    </source>
</evidence>
<accession>A0AAD9ZI76</accession>
<keyword evidence="2" id="KW-1185">Reference proteome</keyword>
<organism evidence="1 2">
    <name type="scientific">Dipteronia sinensis</name>
    <dbReference type="NCBI Taxonomy" id="43782"/>
    <lineage>
        <taxon>Eukaryota</taxon>
        <taxon>Viridiplantae</taxon>
        <taxon>Streptophyta</taxon>
        <taxon>Embryophyta</taxon>
        <taxon>Tracheophyta</taxon>
        <taxon>Spermatophyta</taxon>
        <taxon>Magnoliopsida</taxon>
        <taxon>eudicotyledons</taxon>
        <taxon>Gunneridae</taxon>
        <taxon>Pentapetalae</taxon>
        <taxon>rosids</taxon>
        <taxon>malvids</taxon>
        <taxon>Sapindales</taxon>
        <taxon>Sapindaceae</taxon>
        <taxon>Hippocastanoideae</taxon>
        <taxon>Acereae</taxon>
        <taxon>Dipteronia</taxon>
    </lineage>
</organism>
<comment type="caution">
    <text evidence="1">The sequence shown here is derived from an EMBL/GenBank/DDBJ whole genome shotgun (WGS) entry which is preliminary data.</text>
</comment>
<gene>
    <name evidence="1" type="ORF">Dsin_030099</name>
</gene>
<reference evidence="1" key="1">
    <citation type="journal article" date="2023" name="Plant J.">
        <title>Genome sequences and population genomics provide insights into the demographic history, inbreeding, and mutation load of two 'living fossil' tree species of Dipteronia.</title>
        <authorList>
            <person name="Feng Y."/>
            <person name="Comes H.P."/>
            <person name="Chen J."/>
            <person name="Zhu S."/>
            <person name="Lu R."/>
            <person name="Zhang X."/>
            <person name="Li P."/>
            <person name="Qiu J."/>
            <person name="Olsen K.M."/>
            <person name="Qiu Y."/>
        </authorList>
    </citation>
    <scope>NUCLEOTIDE SEQUENCE</scope>
    <source>
        <strain evidence="1">NBL</strain>
    </source>
</reference>
<proteinExistence type="predicted"/>
<dbReference type="Proteomes" id="UP001281410">
    <property type="component" value="Unassembled WGS sequence"/>
</dbReference>
<dbReference type="EMBL" id="JANJYJ010000010">
    <property type="protein sequence ID" value="KAK3182813.1"/>
    <property type="molecule type" value="Genomic_DNA"/>
</dbReference>
<sequence>MAIHNYIRRYSQHDHNFEKIEDDLDFILEEDNERDDDFQEENHNANAPGAREVKILRDSIATSLMRACHCHTVTMTF</sequence>
<evidence type="ECO:0000313" key="2">
    <source>
        <dbReference type="Proteomes" id="UP001281410"/>
    </source>
</evidence>
<protein>
    <submittedName>
        <fullName evidence="1">Uncharacterized protein</fullName>
    </submittedName>
</protein>
<name>A0AAD9ZI76_9ROSI</name>
<dbReference type="AlphaFoldDB" id="A0AAD9ZI76"/>